<gene>
    <name evidence="9" type="ORF">LBCZ_2474</name>
</gene>
<dbReference type="PANTHER" id="PTHR34581:SF2">
    <property type="entry name" value="PTS SYSTEM N,N'-DIACETYLCHITOBIOSE-SPECIFIC EIIB COMPONENT"/>
    <property type="match status" value="1"/>
</dbReference>
<keyword evidence="1" id="KW-0813">Transport</keyword>
<evidence type="ECO:0000259" key="8">
    <source>
        <dbReference type="PROSITE" id="PS51100"/>
    </source>
</evidence>
<evidence type="ECO:0000256" key="1">
    <source>
        <dbReference type="ARBA" id="ARBA00022448"/>
    </source>
</evidence>
<evidence type="ECO:0000313" key="9">
    <source>
        <dbReference type="EMBL" id="BAN75642.1"/>
    </source>
</evidence>
<dbReference type="Proteomes" id="UP000015560">
    <property type="component" value="Chromosome"/>
</dbReference>
<dbReference type="InterPro" id="IPR013012">
    <property type="entry name" value="PTS_EIIB_3"/>
</dbReference>
<organism evidence="9 10">
    <name type="scientific">Lacticaseibacillus casei DSM 20011 = JCM 1134 = ATCC 393</name>
    <dbReference type="NCBI Taxonomy" id="1423732"/>
    <lineage>
        <taxon>Bacteria</taxon>
        <taxon>Bacillati</taxon>
        <taxon>Bacillota</taxon>
        <taxon>Bacilli</taxon>
        <taxon>Lactobacillales</taxon>
        <taxon>Lactobacillaceae</taxon>
        <taxon>Lacticaseibacillus</taxon>
    </lineage>
</organism>
<proteinExistence type="predicted"/>
<comment type="caution">
    <text evidence="7">Lacks conserved residue(s) required for the propagation of feature annotation.</text>
</comment>
<sequence>MAAEHPDVLLLGPQVRYLEGDFKAALSIPVAVINMSDYGLMKGDRVLQTALDLKA</sequence>
<keyword evidence="3" id="KW-0762">Sugar transport</keyword>
<dbReference type="InterPro" id="IPR051819">
    <property type="entry name" value="PTS_sugar-specific_EIIB"/>
</dbReference>
<dbReference type="GO" id="GO:0016301">
    <property type="term" value="F:kinase activity"/>
    <property type="evidence" value="ECO:0007669"/>
    <property type="project" value="UniProtKB-KW"/>
</dbReference>
<protein>
    <submittedName>
        <fullName evidence="9">PTS system cellobiose-specific IIB component</fullName>
    </submittedName>
</protein>
<dbReference type="Pfam" id="PF02302">
    <property type="entry name" value="PTS_IIB"/>
    <property type="match status" value="1"/>
</dbReference>
<dbReference type="Gene3D" id="3.40.50.2300">
    <property type="match status" value="1"/>
</dbReference>
<dbReference type="EMBL" id="AP012544">
    <property type="protein sequence ID" value="BAN75642.1"/>
    <property type="molecule type" value="Genomic_DNA"/>
</dbReference>
<dbReference type="PANTHER" id="PTHR34581">
    <property type="entry name" value="PTS SYSTEM N,N'-DIACETYLCHITOBIOSE-SPECIFIC EIIB COMPONENT"/>
    <property type="match status" value="1"/>
</dbReference>
<dbReference type="GO" id="GO:0008982">
    <property type="term" value="F:protein-N(PI)-phosphohistidine-sugar phosphotransferase activity"/>
    <property type="evidence" value="ECO:0007669"/>
    <property type="project" value="InterPro"/>
</dbReference>
<name>A0AAD1AQL8_LACCA</name>
<evidence type="ECO:0000256" key="7">
    <source>
        <dbReference type="PROSITE-ProRule" id="PRU00423"/>
    </source>
</evidence>
<accession>A0AAD1AQL8</accession>
<evidence type="ECO:0000256" key="4">
    <source>
        <dbReference type="ARBA" id="ARBA00022679"/>
    </source>
</evidence>
<keyword evidence="6" id="KW-0418">Kinase</keyword>
<evidence type="ECO:0000256" key="6">
    <source>
        <dbReference type="ARBA" id="ARBA00022777"/>
    </source>
</evidence>
<keyword evidence="5" id="KW-0598">Phosphotransferase system</keyword>
<keyword evidence="4" id="KW-0808">Transferase</keyword>
<reference evidence="9 10" key="1">
    <citation type="journal article" date="2013" name="PLoS ONE">
        <title>Genomic Adaptation of the Lactobacillus casei Group.</title>
        <authorList>
            <person name="Toh H."/>
            <person name="Oshima K."/>
            <person name="Nakano A."/>
            <person name="Takahata M."/>
            <person name="Murakami M."/>
            <person name="Takaki T."/>
            <person name="Nishiyama H."/>
            <person name="Igimi S."/>
            <person name="Hattori M."/>
            <person name="Morita H."/>
        </authorList>
    </citation>
    <scope>NUCLEOTIDE SEQUENCE [LARGE SCALE GENOMIC DNA]</scope>
    <source>
        <strain evidence="9 10">ATCC 393</strain>
    </source>
</reference>
<dbReference type="PROSITE" id="PS51100">
    <property type="entry name" value="PTS_EIIB_TYPE_3"/>
    <property type="match status" value="1"/>
</dbReference>
<dbReference type="InterPro" id="IPR036095">
    <property type="entry name" value="PTS_EIIB-like_sf"/>
</dbReference>
<dbReference type="SUPFAM" id="SSF52794">
    <property type="entry name" value="PTS system IIB component-like"/>
    <property type="match status" value="1"/>
</dbReference>
<evidence type="ECO:0000256" key="2">
    <source>
        <dbReference type="ARBA" id="ARBA00022553"/>
    </source>
</evidence>
<evidence type="ECO:0000313" key="10">
    <source>
        <dbReference type="Proteomes" id="UP000015560"/>
    </source>
</evidence>
<evidence type="ECO:0000256" key="3">
    <source>
        <dbReference type="ARBA" id="ARBA00022597"/>
    </source>
</evidence>
<dbReference type="GO" id="GO:0009401">
    <property type="term" value="P:phosphoenolpyruvate-dependent sugar phosphotransferase system"/>
    <property type="evidence" value="ECO:0007669"/>
    <property type="project" value="UniProtKB-KW"/>
</dbReference>
<feature type="domain" description="PTS EIIB type-3" evidence="8">
    <location>
        <begin position="1"/>
        <end position="55"/>
    </location>
</feature>
<dbReference type="AlphaFoldDB" id="A0AAD1AQL8"/>
<evidence type="ECO:0000256" key="5">
    <source>
        <dbReference type="ARBA" id="ARBA00022683"/>
    </source>
</evidence>
<dbReference type="InterPro" id="IPR003501">
    <property type="entry name" value="PTS_EIIB_2/3"/>
</dbReference>
<keyword evidence="2" id="KW-0597">Phosphoprotein</keyword>